<evidence type="ECO:0000313" key="1">
    <source>
        <dbReference type="EMBL" id="KAK2957264.1"/>
    </source>
</evidence>
<sequence length="294" mass="32736">MVDVRTTSDRPSTLPQTQCAPTHLHALPLLLFSDPSHFSVDRTSITRTDSGRSDDGTPVWSSALISDPFTSGIVSITITILSLYGGTFSVGIENSTNPTPNVNESLGDSVGLSTHGYISIKTPSSFPIQSCHSRLKEFDCIRMEVDLDSTPRTVQFFVNGKAGETLVMDPKSIFTNRQHFSPLPSNANLRKDEETCSSEHRHVKLPFEEIYGLFRAGWMTMAIPKLRSDAYDGNGNYHQIPDLPQKLAFFKYLMRGTSITTGQSFNEVGMPTSHLRQERTRACNQFFRCFISLT</sequence>
<comment type="caution">
    <text evidence="1">The sequence shown here is derived from an EMBL/GenBank/DDBJ whole genome shotgun (WGS) entry which is preliminary data.</text>
</comment>
<dbReference type="InterPro" id="IPR043136">
    <property type="entry name" value="B30.2/SPRY_sf"/>
</dbReference>
<keyword evidence="2" id="KW-1185">Reference proteome</keyword>
<proteinExistence type="predicted"/>
<accession>A0ABQ9Y0R4</accession>
<dbReference type="Gene3D" id="2.60.120.920">
    <property type="match status" value="1"/>
</dbReference>
<dbReference type="EMBL" id="JARBJD010000048">
    <property type="protein sequence ID" value="KAK2957264.1"/>
    <property type="molecule type" value="Genomic_DNA"/>
</dbReference>
<gene>
    <name evidence="1" type="ORF">BLNAU_7858</name>
</gene>
<organism evidence="1 2">
    <name type="scientific">Blattamonas nauphoetae</name>
    <dbReference type="NCBI Taxonomy" id="2049346"/>
    <lineage>
        <taxon>Eukaryota</taxon>
        <taxon>Metamonada</taxon>
        <taxon>Preaxostyla</taxon>
        <taxon>Oxymonadida</taxon>
        <taxon>Blattamonas</taxon>
    </lineage>
</organism>
<evidence type="ECO:0000313" key="2">
    <source>
        <dbReference type="Proteomes" id="UP001281761"/>
    </source>
</evidence>
<protein>
    <submittedName>
        <fullName evidence="1">Uncharacterized protein</fullName>
    </submittedName>
</protein>
<name>A0ABQ9Y0R4_9EUKA</name>
<reference evidence="1 2" key="1">
    <citation type="journal article" date="2022" name="bioRxiv">
        <title>Genomics of Preaxostyla Flagellates Illuminates Evolutionary Transitions and the Path Towards Mitochondrial Loss.</title>
        <authorList>
            <person name="Novak L.V.F."/>
            <person name="Treitli S.C."/>
            <person name="Pyrih J."/>
            <person name="Halakuc P."/>
            <person name="Pipaliya S.V."/>
            <person name="Vacek V."/>
            <person name="Brzon O."/>
            <person name="Soukal P."/>
            <person name="Eme L."/>
            <person name="Dacks J.B."/>
            <person name="Karnkowska A."/>
            <person name="Elias M."/>
            <person name="Hampl V."/>
        </authorList>
    </citation>
    <scope>NUCLEOTIDE SEQUENCE [LARGE SCALE GENOMIC DNA]</scope>
    <source>
        <strain evidence="1">NAU3</strain>
        <tissue evidence="1">Gut</tissue>
    </source>
</reference>
<dbReference type="Proteomes" id="UP001281761">
    <property type="component" value="Unassembled WGS sequence"/>
</dbReference>